<protein>
    <submittedName>
        <fullName evidence="2">Inositol monophosphatase</fullName>
    </submittedName>
</protein>
<dbReference type="PRINTS" id="PR00377">
    <property type="entry name" value="IMPHPHTASES"/>
</dbReference>
<dbReference type="Pfam" id="PF00459">
    <property type="entry name" value="Inositol_P"/>
    <property type="match status" value="1"/>
</dbReference>
<dbReference type="GO" id="GO:0006020">
    <property type="term" value="P:inositol metabolic process"/>
    <property type="evidence" value="ECO:0007669"/>
    <property type="project" value="TreeGrafter"/>
</dbReference>
<feature type="binding site" evidence="1">
    <location>
        <position position="97"/>
    </location>
    <ligand>
        <name>Mg(2+)</name>
        <dbReference type="ChEBI" id="CHEBI:18420"/>
        <label>1</label>
        <note>catalytic</note>
    </ligand>
</feature>
<feature type="binding site" evidence="1">
    <location>
        <position position="71"/>
    </location>
    <ligand>
        <name>Mg(2+)</name>
        <dbReference type="ChEBI" id="CHEBI:18420"/>
        <label>1</label>
        <note>catalytic</note>
    </ligand>
</feature>
<dbReference type="GO" id="GO:0046872">
    <property type="term" value="F:metal ion binding"/>
    <property type="evidence" value="ECO:0007669"/>
    <property type="project" value="UniProtKB-KW"/>
</dbReference>
<dbReference type="OrthoDB" id="9772456at2"/>
<feature type="binding site" evidence="1">
    <location>
        <position position="95"/>
    </location>
    <ligand>
        <name>Mg(2+)</name>
        <dbReference type="ChEBI" id="CHEBI:18420"/>
        <label>1</label>
        <note>catalytic</note>
    </ligand>
</feature>
<keyword evidence="1" id="KW-0460">Magnesium</keyword>
<dbReference type="InterPro" id="IPR000760">
    <property type="entry name" value="Inositol_monophosphatase-like"/>
</dbReference>
<evidence type="ECO:0000313" key="2">
    <source>
        <dbReference type="EMBL" id="AZN30874.1"/>
    </source>
</evidence>
<accession>A0A3S8ZBL6</accession>
<evidence type="ECO:0000313" key="3">
    <source>
        <dbReference type="Proteomes" id="UP000270021"/>
    </source>
</evidence>
<proteinExistence type="predicted"/>
<gene>
    <name evidence="2" type="ORF">EJO69_11580</name>
</gene>
<keyword evidence="1" id="KW-0479">Metal-binding</keyword>
<feature type="binding site" evidence="1">
    <location>
        <position position="227"/>
    </location>
    <ligand>
        <name>Mg(2+)</name>
        <dbReference type="ChEBI" id="CHEBI:18420"/>
        <label>1</label>
        <note>catalytic</note>
    </ligand>
</feature>
<name>A0A3S8ZBL6_9ACTO</name>
<dbReference type="PANTHER" id="PTHR20854:SF4">
    <property type="entry name" value="INOSITOL-1-MONOPHOSPHATASE-RELATED"/>
    <property type="match status" value="1"/>
</dbReference>
<sequence length="278" mass="30000">MSETPSPEIRSFLLDLVAELGPGLLAASRERGDLTAKSSFHDVVTVHDEATEAKIRDAILTRFPDSHFLGEESGWSTVDGPSDGPGDDDLYWLVDPIDGTSNFAAGWDYWCISIAAVRGGELRASAVHQPLTGRTWSADDNGAYLDEPSRPTRILQVDTTVVPRDGLCMTEYPSVRVARDDSALVRWRDAAAQFRSMRRTGSTALDLCFVADGSGIASFSTGTNPWDVAAGIHILQKAGAIYESYTDSIPTEPVWDGPEYIAAASQACLQVSRTAMGL</sequence>
<dbReference type="PANTHER" id="PTHR20854">
    <property type="entry name" value="INOSITOL MONOPHOSPHATASE"/>
    <property type="match status" value="1"/>
</dbReference>
<dbReference type="Gene3D" id="3.30.540.10">
    <property type="entry name" value="Fructose-1,6-Bisphosphatase, subunit A, domain 1"/>
    <property type="match status" value="1"/>
</dbReference>
<evidence type="ECO:0000256" key="1">
    <source>
        <dbReference type="PIRSR" id="PIRSR600760-2"/>
    </source>
</evidence>
<keyword evidence="3" id="KW-1185">Reference proteome</keyword>
<feature type="binding site" evidence="1">
    <location>
        <position position="98"/>
    </location>
    <ligand>
        <name>Mg(2+)</name>
        <dbReference type="ChEBI" id="CHEBI:18420"/>
        <label>1</label>
        <note>catalytic</note>
    </ligand>
</feature>
<organism evidence="2 3">
    <name type="scientific">Flaviflexus salsibiostraticola</name>
    <dbReference type="NCBI Taxonomy" id="1282737"/>
    <lineage>
        <taxon>Bacteria</taxon>
        <taxon>Bacillati</taxon>
        <taxon>Actinomycetota</taxon>
        <taxon>Actinomycetes</taxon>
        <taxon>Actinomycetales</taxon>
        <taxon>Actinomycetaceae</taxon>
        <taxon>Flaviflexus</taxon>
    </lineage>
</organism>
<comment type="cofactor">
    <cofactor evidence="1">
        <name>Mg(2+)</name>
        <dbReference type="ChEBI" id="CHEBI:18420"/>
    </cofactor>
</comment>
<dbReference type="GO" id="GO:0008934">
    <property type="term" value="F:inositol monophosphate 1-phosphatase activity"/>
    <property type="evidence" value="ECO:0007669"/>
    <property type="project" value="TreeGrafter"/>
</dbReference>
<dbReference type="KEGG" id="fsl:EJO69_11580"/>
<dbReference type="AlphaFoldDB" id="A0A3S8ZBL6"/>
<dbReference type="GO" id="GO:0007165">
    <property type="term" value="P:signal transduction"/>
    <property type="evidence" value="ECO:0007669"/>
    <property type="project" value="TreeGrafter"/>
</dbReference>
<dbReference type="Proteomes" id="UP000270021">
    <property type="component" value="Chromosome"/>
</dbReference>
<dbReference type="EMBL" id="CP034438">
    <property type="protein sequence ID" value="AZN30874.1"/>
    <property type="molecule type" value="Genomic_DNA"/>
</dbReference>
<dbReference type="RefSeq" id="WP_126042000.1">
    <property type="nucleotide sequence ID" value="NZ_CP034438.1"/>
</dbReference>
<dbReference type="Gene3D" id="3.40.190.80">
    <property type="match status" value="1"/>
</dbReference>
<reference evidence="2 3" key="1">
    <citation type="submission" date="2018-12" db="EMBL/GenBank/DDBJ databases">
        <title>Complete genome sequence of Flaviflexus salsibiostraticola KCTC 33148.</title>
        <authorList>
            <person name="Bae J.-W."/>
        </authorList>
    </citation>
    <scope>NUCLEOTIDE SEQUENCE [LARGE SCALE GENOMIC DNA]</scope>
    <source>
        <strain evidence="2 3">KCTC 33148</strain>
    </source>
</reference>
<dbReference type="SUPFAM" id="SSF56655">
    <property type="entry name" value="Carbohydrate phosphatase"/>
    <property type="match status" value="1"/>
</dbReference>